<feature type="transmembrane region" description="Helical" evidence="1">
    <location>
        <begin position="9"/>
        <end position="31"/>
    </location>
</feature>
<protein>
    <submittedName>
        <fullName evidence="2">Uncharacterized protein</fullName>
    </submittedName>
</protein>
<dbReference type="Proteomes" id="UP000217507">
    <property type="component" value="Chromosome"/>
</dbReference>
<evidence type="ECO:0000313" key="3">
    <source>
        <dbReference type="Proteomes" id="UP000217507"/>
    </source>
</evidence>
<reference evidence="2 3" key="1">
    <citation type="submission" date="2017-06" db="EMBL/GenBank/DDBJ databases">
        <title>Genome sequencing of cyanobaciteial culture collection at National Institute for Environmental Studies (NIES).</title>
        <authorList>
            <person name="Hirose Y."/>
            <person name="Shimura Y."/>
            <person name="Fujisawa T."/>
            <person name="Nakamura Y."/>
            <person name="Kawachi M."/>
        </authorList>
    </citation>
    <scope>NUCLEOTIDE SEQUENCE [LARGE SCALE GENOMIC DNA]</scope>
    <source>
        <strain evidence="2 3">NIES-23</strain>
    </source>
</reference>
<keyword evidence="1" id="KW-1133">Transmembrane helix</keyword>
<accession>A0A1Z4KFA9</accession>
<organism evidence="2 3">
    <name type="scientific">Trichormus variabilis NIES-23</name>
    <dbReference type="NCBI Taxonomy" id="1973479"/>
    <lineage>
        <taxon>Bacteria</taxon>
        <taxon>Bacillati</taxon>
        <taxon>Cyanobacteriota</taxon>
        <taxon>Cyanophyceae</taxon>
        <taxon>Nostocales</taxon>
        <taxon>Nostocaceae</taxon>
        <taxon>Trichormus</taxon>
    </lineage>
</organism>
<dbReference type="EMBL" id="AP018216">
    <property type="protein sequence ID" value="BAY67645.1"/>
    <property type="molecule type" value="Genomic_DNA"/>
</dbReference>
<name>A0A1Z4KFA9_ANAVA</name>
<evidence type="ECO:0000256" key="1">
    <source>
        <dbReference type="SAM" id="Phobius"/>
    </source>
</evidence>
<keyword evidence="1" id="KW-0472">Membrane</keyword>
<proteinExistence type="predicted"/>
<evidence type="ECO:0000313" key="2">
    <source>
        <dbReference type="EMBL" id="BAY67645.1"/>
    </source>
</evidence>
<keyword evidence="1" id="KW-0812">Transmembrane</keyword>
<sequence length="50" mass="5723">MQNLNDPKVIIKFVIISIFVIVVILNGAMLYDQGKDFGAEIYKFFFPSPK</sequence>
<gene>
    <name evidence="2" type="ORF">NIES23_04230</name>
</gene>
<dbReference type="AlphaFoldDB" id="A0A1Z4KFA9"/>